<dbReference type="Proteomes" id="UP000029738">
    <property type="component" value="Unassembled WGS sequence"/>
</dbReference>
<dbReference type="AlphaFoldDB" id="A0A8S9TAE3"/>
<evidence type="ECO:0000313" key="1">
    <source>
        <dbReference type="EMBL" id="KAF3889531.1"/>
    </source>
</evidence>
<organism evidence="1 2">
    <name type="scientific">Tolypothrix bouteillei VB521301</name>
    <dbReference type="NCBI Taxonomy" id="1479485"/>
    <lineage>
        <taxon>Bacteria</taxon>
        <taxon>Bacillati</taxon>
        <taxon>Cyanobacteriota</taxon>
        <taxon>Cyanophyceae</taxon>
        <taxon>Nostocales</taxon>
        <taxon>Tolypothrichaceae</taxon>
        <taxon>Tolypothrix</taxon>
    </lineage>
</organism>
<reference evidence="1" key="1">
    <citation type="journal article" date="2015" name="Genome Announc.">
        <title>Draft Genome Sequence of Tolypothrix boutellei Strain VB521301.</title>
        <authorList>
            <person name="Chandrababunaidu M.M."/>
            <person name="Singh D."/>
            <person name="Sen D."/>
            <person name="Bhan S."/>
            <person name="Das S."/>
            <person name="Gupta A."/>
            <person name="Adhikary S.P."/>
            <person name="Tripathy S."/>
        </authorList>
    </citation>
    <scope>NUCLEOTIDE SEQUENCE</scope>
    <source>
        <strain evidence="1">VB521301</strain>
    </source>
</reference>
<accession>A0A8S9TAE3</accession>
<keyword evidence="2" id="KW-1185">Reference proteome</keyword>
<proteinExistence type="predicted"/>
<gene>
    <name evidence="1" type="ORF">DA73_0400031690</name>
</gene>
<sequence length="58" mass="6933">MSVFNKQHINQIQSENFWDNSAKTVIFNFITALIIRTFIVETRYVPSQWNLLFNQVNI</sequence>
<reference evidence="1" key="2">
    <citation type="submission" date="2019-11" db="EMBL/GenBank/DDBJ databases">
        <title>Improved Assembly of Tolypothrix boutellei genome.</title>
        <authorList>
            <person name="Sarangi A.N."/>
            <person name="Mukherjee M."/>
            <person name="Ghosh S."/>
            <person name="Singh D."/>
            <person name="Das A."/>
            <person name="Kant S."/>
            <person name="Prusty A."/>
            <person name="Tripathy S."/>
        </authorList>
    </citation>
    <scope>NUCLEOTIDE SEQUENCE</scope>
    <source>
        <strain evidence="1">VB521301</strain>
    </source>
</reference>
<evidence type="ECO:0000313" key="2">
    <source>
        <dbReference type="Proteomes" id="UP000029738"/>
    </source>
</evidence>
<dbReference type="RefSeq" id="WP_153021428.1">
    <property type="nucleotide sequence ID" value="NZ_JHEG04000001.1"/>
</dbReference>
<protein>
    <submittedName>
        <fullName evidence="1">Uncharacterized protein</fullName>
    </submittedName>
</protein>
<comment type="caution">
    <text evidence="1">The sequence shown here is derived from an EMBL/GenBank/DDBJ whole genome shotgun (WGS) entry which is preliminary data.</text>
</comment>
<dbReference type="EMBL" id="JHEG04000001">
    <property type="protein sequence ID" value="KAF3889531.1"/>
    <property type="molecule type" value="Genomic_DNA"/>
</dbReference>
<name>A0A8S9TAE3_9CYAN</name>
<dbReference type="OrthoDB" id="9802919at2"/>